<evidence type="ECO:0000256" key="3">
    <source>
        <dbReference type="ARBA" id="ARBA00021762"/>
    </source>
</evidence>
<organism evidence="12 13">
    <name type="scientific">Naegleria fowleri</name>
    <name type="common">Brain eating amoeba</name>
    <dbReference type="NCBI Taxonomy" id="5763"/>
    <lineage>
        <taxon>Eukaryota</taxon>
        <taxon>Discoba</taxon>
        <taxon>Heterolobosea</taxon>
        <taxon>Tetramitia</taxon>
        <taxon>Eutetramitia</taxon>
        <taxon>Vahlkampfiidae</taxon>
        <taxon>Naegleria</taxon>
    </lineage>
</organism>
<feature type="region of interest" description="Disordered" evidence="10">
    <location>
        <begin position="468"/>
        <end position="500"/>
    </location>
</feature>
<evidence type="ECO:0000256" key="7">
    <source>
        <dbReference type="ARBA" id="ARBA00023274"/>
    </source>
</evidence>
<name>A0A6A5C371_NAEFO</name>
<dbReference type="GO" id="GO:0000462">
    <property type="term" value="P:maturation of SSU-rRNA from tricistronic rRNA transcript (SSU-rRNA, 5.8S rRNA, LSU-rRNA)"/>
    <property type="evidence" value="ECO:0007669"/>
    <property type="project" value="TreeGrafter"/>
</dbReference>
<keyword evidence="7" id="KW-0687">Ribonucleoprotein</keyword>
<reference evidence="12 13" key="1">
    <citation type="journal article" date="2019" name="Sci. Rep.">
        <title>Nanopore sequencing improves the draft genome of the human pathogenic amoeba Naegleria fowleri.</title>
        <authorList>
            <person name="Liechti N."/>
            <person name="Schurch N."/>
            <person name="Bruggmann R."/>
            <person name="Wittwer M."/>
        </authorList>
    </citation>
    <scope>NUCLEOTIDE SEQUENCE [LARGE SCALE GENOMIC DNA]</scope>
    <source>
        <strain evidence="12 13">ATCC 30894</strain>
    </source>
</reference>
<evidence type="ECO:0000256" key="10">
    <source>
        <dbReference type="SAM" id="MobiDB-lite"/>
    </source>
</evidence>
<feature type="compositionally biased region" description="Basic and acidic residues" evidence="10">
    <location>
        <begin position="471"/>
        <end position="499"/>
    </location>
</feature>
<evidence type="ECO:0000256" key="9">
    <source>
        <dbReference type="PROSITE-ProRule" id="PRU00221"/>
    </source>
</evidence>
<comment type="similarity">
    <text evidence="2">Belongs to the WD repeat DCAF13/WDSOF1 family.</text>
</comment>
<dbReference type="GeneID" id="68114940"/>
<dbReference type="AlphaFoldDB" id="A0A6A5C371"/>
<feature type="domain" description="Sof1-like protein" evidence="11">
    <location>
        <begin position="429"/>
        <end position="499"/>
    </location>
</feature>
<keyword evidence="6" id="KW-0539">Nucleus</keyword>
<dbReference type="UniPathway" id="UPA00143"/>
<dbReference type="OrthoDB" id="10249065at2759"/>
<evidence type="ECO:0000256" key="8">
    <source>
        <dbReference type="ARBA" id="ARBA00032239"/>
    </source>
</evidence>
<dbReference type="InterPro" id="IPR020472">
    <property type="entry name" value="WD40_PAC1"/>
</dbReference>
<dbReference type="EMBL" id="VFQX01000004">
    <property type="protein sequence ID" value="KAF0983807.1"/>
    <property type="molecule type" value="Genomic_DNA"/>
</dbReference>
<feature type="region of interest" description="Disordered" evidence="10">
    <location>
        <begin position="1"/>
        <end position="25"/>
    </location>
</feature>
<dbReference type="GO" id="GO:0032040">
    <property type="term" value="C:small-subunit processome"/>
    <property type="evidence" value="ECO:0007669"/>
    <property type="project" value="TreeGrafter"/>
</dbReference>
<dbReference type="Pfam" id="PF00400">
    <property type="entry name" value="WD40"/>
    <property type="match status" value="3"/>
</dbReference>
<dbReference type="PRINTS" id="PR00320">
    <property type="entry name" value="GPROTEINBRPT"/>
</dbReference>
<dbReference type="GO" id="GO:0016567">
    <property type="term" value="P:protein ubiquitination"/>
    <property type="evidence" value="ECO:0007669"/>
    <property type="project" value="UniProtKB-UniPathway"/>
</dbReference>
<feature type="repeat" description="WD" evidence="9">
    <location>
        <begin position="387"/>
        <end position="419"/>
    </location>
</feature>
<dbReference type="InterPro" id="IPR019775">
    <property type="entry name" value="WD40_repeat_CS"/>
</dbReference>
<dbReference type="SMART" id="SM00320">
    <property type="entry name" value="WD40"/>
    <property type="match status" value="7"/>
</dbReference>
<dbReference type="PANTHER" id="PTHR22851:SF0">
    <property type="entry name" value="DDB1- AND CUL4-ASSOCIATED FACTOR 13"/>
    <property type="match status" value="1"/>
</dbReference>
<evidence type="ECO:0000256" key="6">
    <source>
        <dbReference type="ARBA" id="ARBA00023242"/>
    </source>
</evidence>
<evidence type="ECO:0000259" key="11">
    <source>
        <dbReference type="Pfam" id="PF04158"/>
    </source>
</evidence>
<dbReference type="InterPro" id="IPR015943">
    <property type="entry name" value="WD40/YVTN_repeat-like_dom_sf"/>
</dbReference>
<dbReference type="PROSITE" id="PS50082">
    <property type="entry name" value="WD_REPEATS_2"/>
    <property type="match status" value="3"/>
</dbReference>
<dbReference type="InterPro" id="IPR051733">
    <property type="entry name" value="WD_repeat_DCAF13/WDSOF1"/>
</dbReference>
<dbReference type="PROSITE" id="PS50294">
    <property type="entry name" value="WD_REPEATS_REGION"/>
    <property type="match status" value="3"/>
</dbReference>
<dbReference type="Proteomes" id="UP000444721">
    <property type="component" value="Unassembled WGS sequence"/>
</dbReference>
<evidence type="ECO:0000256" key="4">
    <source>
        <dbReference type="ARBA" id="ARBA00022574"/>
    </source>
</evidence>
<dbReference type="PANTHER" id="PTHR22851">
    <property type="entry name" value="U3 SMALL NUCLEOLAR RNA U3 SNORNA ASSOCIATED PROTEIN"/>
    <property type="match status" value="1"/>
</dbReference>
<dbReference type="VEuPathDB" id="AmoebaDB:FDP41_007722"/>
<dbReference type="VEuPathDB" id="AmoebaDB:NF0016860"/>
<comment type="subcellular location">
    <subcellularLocation>
        <location evidence="1">Nucleus</location>
        <location evidence="1">Nucleolus</location>
    </subcellularLocation>
</comment>
<evidence type="ECO:0000313" key="12">
    <source>
        <dbReference type="EMBL" id="KAF0983807.1"/>
    </source>
</evidence>
<keyword evidence="4 9" id="KW-0853">WD repeat</keyword>
<feature type="repeat" description="WD" evidence="9">
    <location>
        <begin position="64"/>
        <end position="106"/>
    </location>
</feature>
<comment type="caution">
    <text evidence="12">The sequence shown here is derived from an EMBL/GenBank/DDBJ whole genome shotgun (WGS) entry which is preliminary data.</text>
</comment>
<feature type="repeat" description="WD" evidence="9">
    <location>
        <begin position="342"/>
        <end position="383"/>
    </location>
</feature>
<keyword evidence="5" id="KW-0677">Repeat</keyword>
<protein>
    <recommendedName>
        <fullName evidence="3">DDB1- and CUL4-associated factor 13</fullName>
    </recommendedName>
    <alternativeName>
        <fullName evidence="8">WD repeat and SOF domain-containing protein 1</fullName>
    </alternativeName>
</protein>
<dbReference type="RefSeq" id="XP_044568520.1">
    <property type="nucleotide sequence ID" value="XM_044711498.1"/>
</dbReference>
<evidence type="ECO:0000256" key="1">
    <source>
        <dbReference type="ARBA" id="ARBA00004604"/>
    </source>
</evidence>
<keyword evidence="13" id="KW-1185">Reference proteome</keyword>
<evidence type="ECO:0000256" key="2">
    <source>
        <dbReference type="ARBA" id="ARBA00005649"/>
    </source>
</evidence>
<dbReference type="OMA" id="EDHNAYI"/>
<dbReference type="Gene3D" id="2.130.10.10">
    <property type="entry name" value="YVTN repeat-like/Quinoprotein amine dehydrogenase"/>
    <property type="match status" value="2"/>
</dbReference>
<dbReference type="PROSITE" id="PS00678">
    <property type="entry name" value="WD_REPEATS_1"/>
    <property type="match status" value="1"/>
</dbReference>
<feature type="compositionally biased region" description="Basic and acidic residues" evidence="10">
    <location>
        <begin position="8"/>
        <end position="25"/>
    </location>
</feature>
<dbReference type="InterPro" id="IPR007287">
    <property type="entry name" value="Sof1"/>
</dbReference>
<dbReference type="SUPFAM" id="SSF50978">
    <property type="entry name" value="WD40 repeat-like"/>
    <property type="match status" value="1"/>
</dbReference>
<proteinExistence type="inferred from homology"/>
<sequence>MVKITTISRDDDAHTRRTSYETTRHFSDPNPELIHRFEKPREYIRAINAAKIDNIYAKPFLADLSGHADTPTCICTDPNSLIHIISGSCDGQIRVWDLTERKTIYAIDRAHNGFVNGIVIPPYRHSSDSSENSFYFTVGTDKHLKRWELNLKVANVNPNMASTKFGSIGYTLADYVGGGRASNNNTNVKLPSYATPIQDVVSHNALLCIDHHYSDPILVTSGHEYVQIWDCSGNSSSSLIPGSSSRLVCKQEYELATSTETIYSVKFNKVEKNLIAYCARDRTVGLYDMKTNQMIRAVTMQTKSNKVCWSPMNPFHFSAANEDGNVYTFDMRILEKGPLMMHTGHINAVLDVDYNPSGTEIVTAGYDKTIRIFRTDSTSYKAREVYHTKRMQRVFCVKYSGDGRYIYSGSDDQAIRIWKNERSAPLRGGGMTKKEQQQIEYNQKLIERYRSVDEVRKIANHRHLPHRVKTQSKEMQKEREAEERREKVRERFTKKKDTNKNTLTAKIEKVKAMRKRFLKVNE</sequence>
<dbReference type="VEuPathDB" id="AmoebaDB:NfTy_006300"/>
<dbReference type="InterPro" id="IPR036322">
    <property type="entry name" value="WD40_repeat_dom_sf"/>
</dbReference>
<evidence type="ECO:0000313" key="13">
    <source>
        <dbReference type="Proteomes" id="UP000444721"/>
    </source>
</evidence>
<gene>
    <name evidence="12" type="ORF">FDP41_007722</name>
</gene>
<evidence type="ECO:0000256" key="5">
    <source>
        <dbReference type="ARBA" id="ARBA00022737"/>
    </source>
</evidence>
<accession>A0A6A5C371</accession>
<dbReference type="Pfam" id="PF04158">
    <property type="entry name" value="Sof1"/>
    <property type="match status" value="1"/>
</dbReference>
<dbReference type="InterPro" id="IPR001680">
    <property type="entry name" value="WD40_rpt"/>
</dbReference>